<dbReference type="SUPFAM" id="SSF56281">
    <property type="entry name" value="Metallo-hydrolase/oxidoreductase"/>
    <property type="match status" value="1"/>
</dbReference>
<organism evidence="2 3">
    <name type="scientific">Pseudomonas ulcerans</name>
    <dbReference type="NCBI Taxonomy" id="3115852"/>
    <lineage>
        <taxon>Bacteria</taxon>
        <taxon>Pseudomonadati</taxon>
        <taxon>Pseudomonadota</taxon>
        <taxon>Gammaproteobacteria</taxon>
        <taxon>Pseudomonadales</taxon>
        <taxon>Pseudomonadaceae</taxon>
        <taxon>Pseudomonas</taxon>
    </lineage>
</organism>
<sequence length="323" mass="35974">MLISFLPAGIGDCALLQFAGGAFNILVDAGPSKPGDTAQRLIEHLQRLLPNGLIDIAIITHHDDDHIGGFMGLFAADSPLRIDQLIFNAPALVRMFLSNSTTQKCSPRQGYLIGERKRPRHHEVVTAGQRIPCFGDQVELVFLSPTPELVRRYGKLVDSSQPVKISARKPFRPYAELKQEEDRFSEDTSRSNALSLAFEVRFGARTWLFLGDAWPSTVTASLDQLYGEDKPAYELVKLSHHGSDGNTSAELLARFSCLDYVVPTNGQRHHPQAQALRRVLDACADSPPRFHFPARTVELEHLLKAYGDYVVYPQADELLQFPD</sequence>
<dbReference type="PANTHER" id="PTHR30619:SF1">
    <property type="entry name" value="RECOMBINATION PROTEIN 2"/>
    <property type="match status" value="1"/>
</dbReference>
<dbReference type="PANTHER" id="PTHR30619">
    <property type="entry name" value="DNA INTERNALIZATION/COMPETENCE PROTEIN COMEC/REC2"/>
    <property type="match status" value="1"/>
</dbReference>
<keyword evidence="3" id="KW-1185">Reference proteome</keyword>
<evidence type="ECO:0000259" key="1">
    <source>
        <dbReference type="Pfam" id="PF00753"/>
    </source>
</evidence>
<dbReference type="InterPro" id="IPR052159">
    <property type="entry name" value="Competence_DNA_uptake"/>
</dbReference>
<feature type="domain" description="Metallo-beta-lactamase" evidence="1">
    <location>
        <begin position="8"/>
        <end position="74"/>
    </location>
</feature>
<evidence type="ECO:0000313" key="2">
    <source>
        <dbReference type="EMBL" id="MEE1937788.1"/>
    </source>
</evidence>
<name>A0ABU7I2A3_9PSED</name>
<dbReference type="InterPro" id="IPR036866">
    <property type="entry name" value="RibonucZ/Hydroxyglut_hydro"/>
</dbReference>
<dbReference type="Pfam" id="PF00753">
    <property type="entry name" value="Lactamase_B"/>
    <property type="match status" value="1"/>
</dbReference>
<comment type="caution">
    <text evidence="2">The sequence shown here is derived from an EMBL/GenBank/DDBJ whole genome shotgun (WGS) entry which is preliminary data.</text>
</comment>
<gene>
    <name evidence="2" type="ORF">V0R50_31630</name>
</gene>
<reference evidence="2 3" key="1">
    <citation type="submission" date="2024-01" db="EMBL/GenBank/DDBJ databases">
        <title>Unpublished Manusciprt.</title>
        <authorList>
            <person name="Duman M."/>
            <person name="Valdes E.G."/>
            <person name="Ajmi N."/>
            <person name="Altun S."/>
            <person name="Saticioglu I.B."/>
        </authorList>
    </citation>
    <scope>NUCLEOTIDE SEQUENCE [LARGE SCALE GENOMIC DNA]</scope>
    <source>
        <strain evidence="2 3">148P</strain>
    </source>
</reference>
<dbReference type="RefSeq" id="WP_330078421.1">
    <property type="nucleotide sequence ID" value="NZ_JAZDQJ010000090.1"/>
</dbReference>
<dbReference type="Gene3D" id="3.60.15.10">
    <property type="entry name" value="Ribonuclease Z/Hydroxyacylglutathione hydrolase-like"/>
    <property type="match status" value="1"/>
</dbReference>
<accession>A0ABU7I2A3</accession>
<protein>
    <submittedName>
        <fullName evidence="2">MBL fold metallo-hydrolase</fullName>
    </submittedName>
</protein>
<proteinExistence type="predicted"/>
<evidence type="ECO:0000313" key="3">
    <source>
        <dbReference type="Proteomes" id="UP001335100"/>
    </source>
</evidence>
<dbReference type="Proteomes" id="UP001335100">
    <property type="component" value="Unassembled WGS sequence"/>
</dbReference>
<dbReference type="InterPro" id="IPR001279">
    <property type="entry name" value="Metallo-B-lactamas"/>
</dbReference>
<dbReference type="EMBL" id="JAZDQJ010000090">
    <property type="protein sequence ID" value="MEE1937788.1"/>
    <property type="molecule type" value="Genomic_DNA"/>
</dbReference>